<dbReference type="RefSeq" id="XP_066655311.1">
    <property type="nucleotide sequence ID" value="XM_066803636.1"/>
</dbReference>
<comment type="caution">
    <text evidence="2">The sequence shown here is derived from an EMBL/GenBank/DDBJ whole genome shotgun (WGS) entry which is preliminary data.</text>
</comment>
<dbReference type="PANTHER" id="PTHR47843:SF5">
    <property type="entry name" value="BTB_POZ DOMAIN PROTEIN"/>
    <property type="match status" value="1"/>
</dbReference>
<name>A0ABR1LPQ9_9PEZI</name>
<evidence type="ECO:0000313" key="2">
    <source>
        <dbReference type="EMBL" id="KAK7537160.1"/>
    </source>
</evidence>
<protein>
    <recommendedName>
        <fullName evidence="1">BTB domain-containing protein</fullName>
    </recommendedName>
</protein>
<dbReference type="Gene3D" id="3.30.710.10">
    <property type="entry name" value="Potassium Channel Kv1.1, Chain A"/>
    <property type="match status" value="1"/>
</dbReference>
<dbReference type="PROSITE" id="PS50097">
    <property type="entry name" value="BTB"/>
    <property type="match status" value="1"/>
</dbReference>
<dbReference type="InterPro" id="IPR011333">
    <property type="entry name" value="SKP1/BTB/POZ_sf"/>
</dbReference>
<feature type="domain" description="BTB" evidence="1">
    <location>
        <begin position="64"/>
        <end position="132"/>
    </location>
</feature>
<proteinExistence type="predicted"/>
<dbReference type="Proteomes" id="UP001360953">
    <property type="component" value="Unassembled WGS sequence"/>
</dbReference>
<dbReference type="PANTHER" id="PTHR47843">
    <property type="entry name" value="BTB DOMAIN-CONTAINING PROTEIN-RELATED"/>
    <property type="match status" value="1"/>
</dbReference>
<dbReference type="SUPFAM" id="SSF54695">
    <property type="entry name" value="POZ domain"/>
    <property type="match status" value="1"/>
</dbReference>
<keyword evidence="3" id="KW-1185">Reference proteome</keyword>
<gene>
    <name evidence="2" type="ORF">J3D65DRAFT_677173</name>
</gene>
<sequence length="259" mass="29849">MSTSSTLLFQRLQSLQLTRTKPDTLHPWEQHYVDEVGEEDAESGRIEFMQDKGFYPYFLNGLHSDLTVRDANGREWKVHKLIVTKGCDFFVRALKGGFKESRTNVIEMPNDPPSAVKAMLDLLYSEDYAVITPTRNIRTLKFHLDVWITAVIYDMAGLQEMAYRRFVRLWMSGGCPRFILPLLAERIYDCTMESDEWMRVFVANMSAVHLPGLLLQDDFRQVMADSSEFSADVARALARLQDHAPFPCRDCKNHALESE</sequence>
<evidence type="ECO:0000259" key="1">
    <source>
        <dbReference type="PROSITE" id="PS50097"/>
    </source>
</evidence>
<dbReference type="CDD" id="cd18186">
    <property type="entry name" value="BTB_POZ_ZBTB_KLHL-like"/>
    <property type="match status" value="1"/>
</dbReference>
<dbReference type="Pfam" id="PF00651">
    <property type="entry name" value="BTB"/>
    <property type="match status" value="1"/>
</dbReference>
<dbReference type="InterPro" id="IPR000210">
    <property type="entry name" value="BTB/POZ_dom"/>
</dbReference>
<dbReference type="EMBL" id="JBBPEH010000006">
    <property type="protein sequence ID" value="KAK7537160.1"/>
    <property type="molecule type" value="Genomic_DNA"/>
</dbReference>
<accession>A0ABR1LPQ9</accession>
<organism evidence="2 3">
    <name type="scientific">Phyllosticta citribraziliensis</name>
    <dbReference type="NCBI Taxonomy" id="989973"/>
    <lineage>
        <taxon>Eukaryota</taxon>
        <taxon>Fungi</taxon>
        <taxon>Dikarya</taxon>
        <taxon>Ascomycota</taxon>
        <taxon>Pezizomycotina</taxon>
        <taxon>Dothideomycetes</taxon>
        <taxon>Dothideomycetes incertae sedis</taxon>
        <taxon>Botryosphaeriales</taxon>
        <taxon>Phyllostictaceae</taxon>
        <taxon>Phyllosticta</taxon>
    </lineage>
</organism>
<reference evidence="2 3" key="1">
    <citation type="submission" date="2024-04" db="EMBL/GenBank/DDBJ databases">
        <title>Phyllosticta paracitricarpa is synonymous to the EU quarantine fungus P. citricarpa based on phylogenomic analyses.</title>
        <authorList>
            <consortium name="Lawrence Berkeley National Laboratory"/>
            <person name="Van ingen-buijs V.A."/>
            <person name="Van westerhoven A.C."/>
            <person name="Haridas S."/>
            <person name="Skiadas P."/>
            <person name="Martin F."/>
            <person name="Groenewald J.Z."/>
            <person name="Crous P.W."/>
            <person name="Seidl M.F."/>
        </authorList>
    </citation>
    <scope>NUCLEOTIDE SEQUENCE [LARGE SCALE GENOMIC DNA]</scope>
    <source>
        <strain evidence="2 3">CPC 17464</strain>
    </source>
</reference>
<dbReference type="GeneID" id="92036542"/>
<evidence type="ECO:0000313" key="3">
    <source>
        <dbReference type="Proteomes" id="UP001360953"/>
    </source>
</evidence>